<reference evidence="1" key="1">
    <citation type="submission" date="2021-02" db="EMBL/GenBank/DDBJ databases">
        <authorList>
            <person name="Vanwijnsberghe S."/>
        </authorList>
    </citation>
    <scope>NUCLEOTIDE SEQUENCE</scope>
    <source>
        <strain evidence="1">R-70211</strain>
    </source>
</reference>
<name>A0A9N8MRW9_9BURK</name>
<dbReference type="EMBL" id="CAJNAS010000001">
    <property type="protein sequence ID" value="CAE6858381.1"/>
    <property type="molecule type" value="Genomic_DNA"/>
</dbReference>
<gene>
    <name evidence="1" type="ORF">R70211_00307</name>
</gene>
<keyword evidence="2" id="KW-1185">Reference proteome</keyword>
<sequence length="153" mass="17607">MSNEKVSVEQKQYECFFFRQRKDSPVQCSFVSTTADISDWSSVPQKANDDLRNFQRPEMPDHVNEISEFFKNFEANSSPSAIVLGFKRPMECFTRKLEKLDLSSIPSGEIVPGYIQIPMLNIEPVDTIEDKRLVLKELIQMLKSQDEKEALAP</sequence>
<protein>
    <submittedName>
        <fullName evidence="1">Uncharacterized protein</fullName>
    </submittedName>
</protein>
<proteinExistence type="predicted"/>
<evidence type="ECO:0000313" key="1">
    <source>
        <dbReference type="EMBL" id="CAE6858381.1"/>
    </source>
</evidence>
<accession>A0A9N8MRW9</accession>
<dbReference type="RefSeq" id="WP_201138662.1">
    <property type="nucleotide sequence ID" value="NZ_CAJNAS010000001.1"/>
</dbReference>
<evidence type="ECO:0000313" key="2">
    <source>
        <dbReference type="Proteomes" id="UP000675121"/>
    </source>
</evidence>
<organism evidence="1 2">
    <name type="scientific">Paraburkholderia domus</name>
    <dbReference type="NCBI Taxonomy" id="2793075"/>
    <lineage>
        <taxon>Bacteria</taxon>
        <taxon>Pseudomonadati</taxon>
        <taxon>Pseudomonadota</taxon>
        <taxon>Betaproteobacteria</taxon>
        <taxon>Burkholderiales</taxon>
        <taxon>Burkholderiaceae</taxon>
        <taxon>Paraburkholderia</taxon>
    </lineage>
</organism>
<dbReference type="AlphaFoldDB" id="A0A9N8MRW9"/>
<dbReference type="Proteomes" id="UP000675121">
    <property type="component" value="Unassembled WGS sequence"/>
</dbReference>
<comment type="caution">
    <text evidence="1">The sequence shown here is derived from an EMBL/GenBank/DDBJ whole genome shotgun (WGS) entry which is preliminary data.</text>
</comment>